<gene>
    <name evidence="3" type="ORF">B0I27_110117</name>
</gene>
<dbReference type="InterPro" id="IPR016883">
    <property type="entry name" value="UCP028431"/>
</dbReference>
<keyword evidence="4" id="KW-1185">Reference proteome</keyword>
<feature type="chain" id="PRO_5015432567" description="Glycoamylase-like domain-containing protein" evidence="1">
    <location>
        <begin position="20"/>
        <end position="453"/>
    </location>
</feature>
<protein>
    <recommendedName>
        <fullName evidence="2">Glycoamylase-like domain-containing protein</fullName>
    </recommendedName>
</protein>
<dbReference type="RefSeq" id="WP_106294758.1">
    <property type="nucleotide sequence ID" value="NZ_PVTH01000010.1"/>
</dbReference>
<evidence type="ECO:0000313" key="3">
    <source>
        <dbReference type="EMBL" id="PRY49943.1"/>
    </source>
</evidence>
<evidence type="ECO:0000259" key="2">
    <source>
        <dbReference type="Pfam" id="PF10091"/>
    </source>
</evidence>
<evidence type="ECO:0000256" key="1">
    <source>
        <dbReference type="SAM" id="SignalP"/>
    </source>
</evidence>
<dbReference type="Pfam" id="PF10091">
    <property type="entry name" value="Glycoamylase"/>
    <property type="match status" value="1"/>
</dbReference>
<feature type="domain" description="Glycoamylase-like" evidence="2">
    <location>
        <begin position="216"/>
        <end position="434"/>
    </location>
</feature>
<organism evidence="3 4">
    <name type="scientific">Arcticibacter pallidicorallinus</name>
    <dbReference type="NCBI Taxonomy" id="1259464"/>
    <lineage>
        <taxon>Bacteria</taxon>
        <taxon>Pseudomonadati</taxon>
        <taxon>Bacteroidota</taxon>
        <taxon>Sphingobacteriia</taxon>
        <taxon>Sphingobacteriales</taxon>
        <taxon>Sphingobacteriaceae</taxon>
        <taxon>Arcticibacter</taxon>
    </lineage>
</organism>
<dbReference type="Proteomes" id="UP000238034">
    <property type="component" value="Unassembled WGS sequence"/>
</dbReference>
<dbReference type="InterPro" id="IPR019282">
    <property type="entry name" value="Glycoamylase-like_cons_dom"/>
</dbReference>
<sequence length="453" mass="51069">MKSLQILYLVLILLMSACGGSKKTNSATASSGTDSLTDDSLLTLVQKRTFDYFWEGAEPNSGMARERIHIDGEYPQNDQDVVTIGGSGFGVMAILVGVERKFISREEAVERLSLVVDFLGKADRFHGAWPHWFEGKTGKVKPFSKKDNGGDLVETAFMAQGLICVSEYFRNGNEEEQGLANRADSLWKSIDWSWYRKNGENVLYWHWSPQFGWEMNFAVRGYDECLMMYLLAAASPTHGVPADVYHEGWARNGAIKTDAEQFGYKTILSHNGSPGSVGPLFWAHYSYLGLDPTGLKDKYADYWALNKNHTLIHRAYAIQNPKGYKGYGEKSWGLTASYSVNGYAGHKPGEDLGVISPTAAISSYPYTPEYSVQVIRYLYEDLEDKVWGKYGFYDAFSETEHWYPQRYLAIDQGPQVVMIENGRSGLLWKLFMKNVDVQNGLNKLGFESPHLKR</sequence>
<comment type="caution">
    <text evidence="3">The sequence shown here is derived from an EMBL/GenBank/DDBJ whole genome shotgun (WGS) entry which is preliminary data.</text>
</comment>
<evidence type="ECO:0000313" key="4">
    <source>
        <dbReference type="Proteomes" id="UP000238034"/>
    </source>
</evidence>
<reference evidence="3 4" key="1">
    <citation type="submission" date="2018-03" db="EMBL/GenBank/DDBJ databases">
        <title>Genomic Encyclopedia of Type Strains, Phase III (KMG-III): the genomes of soil and plant-associated and newly described type strains.</title>
        <authorList>
            <person name="Whitman W."/>
        </authorList>
    </citation>
    <scope>NUCLEOTIDE SEQUENCE [LARGE SCALE GENOMIC DNA]</scope>
    <source>
        <strain evidence="3 4">CGMCC 1.9313</strain>
    </source>
</reference>
<dbReference type="OrthoDB" id="5937621at2"/>
<dbReference type="PROSITE" id="PS51257">
    <property type="entry name" value="PROKAR_LIPOPROTEIN"/>
    <property type="match status" value="1"/>
</dbReference>
<keyword evidence="1" id="KW-0732">Signal</keyword>
<feature type="signal peptide" evidence="1">
    <location>
        <begin position="1"/>
        <end position="19"/>
    </location>
</feature>
<dbReference type="EMBL" id="PVTH01000010">
    <property type="protein sequence ID" value="PRY49943.1"/>
    <property type="molecule type" value="Genomic_DNA"/>
</dbReference>
<name>A0A2T0TWB3_9SPHI</name>
<accession>A0A2T0TWB3</accession>
<dbReference type="Gene3D" id="1.50.10.140">
    <property type="match status" value="1"/>
</dbReference>
<dbReference type="AlphaFoldDB" id="A0A2T0TWB3"/>
<proteinExistence type="predicted"/>
<dbReference type="PIRSF" id="PIRSF028431">
    <property type="entry name" value="UCP028431"/>
    <property type="match status" value="1"/>
</dbReference>